<dbReference type="GO" id="GO:0005524">
    <property type="term" value="F:ATP binding"/>
    <property type="evidence" value="ECO:0007669"/>
    <property type="project" value="UniProtKB-KW"/>
</dbReference>
<dbReference type="InterPro" id="IPR004482">
    <property type="entry name" value="Mg_chelat-rel"/>
</dbReference>
<dbReference type="Gene3D" id="3.40.50.300">
    <property type="entry name" value="P-loop containing nucleotide triphosphate hydrolases"/>
    <property type="match status" value="1"/>
</dbReference>
<name>A0AAP6JDQ3_9GAMM</name>
<evidence type="ECO:0000313" key="6">
    <source>
        <dbReference type="Proteomes" id="UP001302316"/>
    </source>
</evidence>
<gene>
    <name evidence="5" type="ORF">VCB98_03720</name>
</gene>
<dbReference type="InterPro" id="IPR001208">
    <property type="entry name" value="MCM_dom"/>
</dbReference>
<dbReference type="RefSeq" id="WP_346050555.1">
    <property type="nucleotide sequence ID" value="NZ_JAYGII010000005.1"/>
</dbReference>
<dbReference type="PANTHER" id="PTHR32039:SF7">
    <property type="entry name" value="COMPETENCE PROTEIN COMM"/>
    <property type="match status" value="1"/>
</dbReference>
<dbReference type="PRINTS" id="PR01657">
    <property type="entry name" value="MCMFAMILY"/>
</dbReference>
<comment type="caution">
    <text evidence="5">The sequence shown here is derived from an EMBL/GenBank/DDBJ whole genome shotgun (WGS) entry which is preliminary data.</text>
</comment>
<dbReference type="Pfam" id="PF13335">
    <property type="entry name" value="Mg_chelatase_C"/>
    <property type="match status" value="1"/>
</dbReference>
<evidence type="ECO:0000256" key="3">
    <source>
        <dbReference type="ARBA" id="ARBA00022840"/>
    </source>
</evidence>
<proteinExistence type="inferred from homology"/>
<organism evidence="5 6">
    <name type="scientific">Natronospira elongata</name>
    <dbReference type="NCBI Taxonomy" id="3110268"/>
    <lineage>
        <taxon>Bacteria</taxon>
        <taxon>Pseudomonadati</taxon>
        <taxon>Pseudomonadota</taxon>
        <taxon>Gammaproteobacteria</taxon>
        <taxon>Natronospirales</taxon>
        <taxon>Natronospiraceae</taxon>
        <taxon>Natronospira</taxon>
    </lineage>
</organism>
<keyword evidence="3" id="KW-0067">ATP-binding</keyword>
<feature type="domain" description="MCM C-terminal AAA(+) ATPase" evidence="4">
    <location>
        <begin position="288"/>
        <end position="383"/>
    </location>
</feature>
<dbReference type="Proteomes" id="UP001302316">
    <property type="component" value="Unassembled WGS sequence"/>
</dbReference>
<dbReference type="InterPro" id="IPR027417">
    <property type="entry name" value="P-loop_NTPase"/>
</dbReference>
<dbReference type="AlphaFoldDB" id="A0AAP6JDQ3"/>
<reference evidence="5 6" key="1">
    <citation type="submission" date="2023-12" db="EMBL/GenBank/DDBJ databases">
        <title>Whole-genome sequencing of halo(alkali)philic microorganisms from hypersaline lakes.</title>
        <authorList>
            <person name="Sorokin D.Y."/>
            <person name="Merkel A.Y."/>
            <person name="Messina E."/>
            <person name="Yakimov M."/>
        </authorList>
    </citation>
    <scope>NUCLEOTIDE SEQUENCE [LARGE SCALE GENOMIC DNA]</scope>
    <source>
        <strain evidence="5 6">AB-CW1</strain>
    </source>
</reference>
<dbReference type="SMART" id="SM00382">
    <property type="entry name" value="AAA"/>
    <property type="match status" value="1"/>
</dbReference>
<dbReference type="SUPFAM" id="SSF54211">
    <property type="entry name" value="Ribosomal protein S5 domain 2-like"/>
    <property type="match status" value="1"/>
</dbReference>
<evidence type="ECO:0000256" key="2">
    <source>
        <dbReference type="ARBA" id="ARBA00022741"/>
    </source>
</evidence>
<keyword evidence="2" id="KW-0547">Nucleotide-binding</keyword>
<dbReference type="Pfam" id="PF01078">
    <property type="entry name" value="Mg_chelatase"/>
    <property type="match status" value="1"/>
</dbReference>
<dbReference type="InterPro" id="IPR000523">
    <property type="entry name" value="Mg_chelatse_chII-like_cat_dom"/>
</dbReference>
<dbReference type="InterPro" id="IPR045006">
    <property type="entry name" value="CHLI-like"/>
</dbReference>
<dbReference type="SUPFAM" id="SSF52540">
    <property type="entry name" value="P-loop containing nucleoside triphosphate hydrolases"/>
    <property type="match status" value="1"/>
</dbReference>
<dbReference type="GO" id="GO:0003677">
    <property type="term" value="F:DNA binding"/>
    <property type="evidence" value="ECO:0007669"/>
    <property type="project" value="InterPro"/>
</dbReference>
<accession>A0AAP6JDQ3</accession>
<dbReference type="Gene3D" id="3.30.230.10">
    <property type="match status" value="1"/>
</dbReference>
<dbReference type="EMBL" id="JAYGII010000005">
    <property type="protein sequence ID" value="MEA5444923.1"/>
    <property type="molecule type" value="Genomic_DNA"/>
</dbReference>
<dbReference type="PANTHER" id="PTHR32039">
    <property type="entry name" value="MAGNESIUM-CHELATASE SUBUNIT CHLI"/>
    <property type="match status" value="1"/>
</dbReference>
<dbReference type="PROSITE" id="PS50051">
    <property type="entry name" value="MCM_2"/>
    <property type="match status" value="1"/>
</dbReference>
<dbReference type="Pfam" id="PF13541">
    <property type="entry name" value="ChlI"/>
    <property type="match status" value="1"/>
</dbReference>
<evidence type="ECO:0000313" key="5">
    <source>
        <dbReference type="EMBL" id="MEA5444923.1"/>
    </source>
</evidence>
<keyword evidence="6" id="KW-1185">Reference proteome</keyword>
<dbReference type="InterPro" id="IPR020568">
    <property type="entry name" value="Ribosomal_Su5_D2-typ_SF"/>
</dbReference>
<dbReference type="InterPro" id="IPR025158">
    <property type="entry name" value="Mg_chelat-rel_C"/>
</dbReference>
<evidence type="ECO:0000256" key="1">
    <source>
        <dbReference type="ARBA" id="ARBA00006354"/>
    </source>
</evidence>
<dbReference type="InterPro" id="IPR003593">
    <property type="entry name" value="AAA+_ATPase"/>
</dbReference>
<dbReference type="NCBIfam" id="NF007365">
    <property type="entry name" value="PRK09862.1"/>
    <property type="match status" value="1"/>
</dbReference>
<protein>
    <submittedName>
        <fullName evidence="5">YifB family Mg chelatase-like AAA ATPase</fullName>
    </submittedName>
</protein>
<evidence type="ECO:0000259" key="4">
    <source>
        <dbReference type="PROSITE" id="PS50051"/>
    </source>
</evidence>
<comment type="similarity">
    <text evidence="1">Belongs to the Mg-chelatase subunits D/I family. ComM subfamily.</text>
</comment>
<dbReference type="InterPro" id="IPR014721">
    <property type="entry name" value="Ribsml_uS5_D2-typ_fold_subgr"/>
</dbReference>
<sequence length="508" mass="54243">MRLATVHSRASVGVEAPAVRVEVHIARGLPSLSIVGLPEAAVRESRDRVRAAIANAEFEFPRRRVIVNLAPADLPKEGARFDLAIALGILAAAGEIPEAAIEKRCFLGELSLSGELRPVGGILPAACAAGEAGQQLIVPEDNGPEAALAAASDSRVADSLLTVSNALIRDSELPRARRASTVTRTGLPDLADVRGQHQARRALEVAAAGGHSLLFIGPPGTGKSMLASRLPGILPPMSDAEALSSAAVASVSGEGLDPARWKQRPFRCPHHTCSGVALVGGGSTPRPGEISLAHHGVLFLDELPEFDRKVLEVLREPIESGEIHISRAARRATFPARFQLVAAMNPCPCGYLGDPKMACRCTEEQVIRYRNKISGPLLDRIDLQVSVPRPDRKLLRPDAPPGESSLAVRQRVMAARERQHHRQGVTNAALDSKGIAAHCRPDEAGGRLLENAMDRFALSGRAYHRILRLARTLADLEDSDAITATHVGEAIQYRSLERDSREGQVLGA</sequence>
<dbReference type="NCBIfam" id="TIGR00368">
    <property type="entry name" value="YifB family Mg chelatase-like AAA ATPase"/>
    <property type="match status" value="1"/>
</dbReference>